<dbReference type="AlphaFoldDB" id="A0A182U177"/>
<keyword evidence="1" id="KW-0472">Membrane</keyword>
<keyword evidence="1" id="KW-1133">Transmembrane helix</keyword>
<evidence type="ECO:0000313" key="3">
    <source>
        <dbReference type="Proteomes" id="UP000075902"/>
    </source>
</evidence>
<name>A0A182U177_9DIPT</name>
<protein>
    <submittedName>
        <fullName evidence="2">Uncharacterized protein</fullName>
    </submittedName>
</protein>
<reference evidence="2" key="2">
    <citation type="submission" date="2020-05" db="UniProtKB">
        <authorList>
            <consortium name="EnsemblMetazoa"/>
        </authorList>
    </citation>
    <scope>IDENTIFICATION</scope>
    <source>
        <strain evidence="2">CM1001059</strain>
    </source>
</reference>
<feature type="transmembrane region" description="Helical" evidence="1">
    <location>
        <begin position="20"/>
        <end position="41"/>
    </location>
</feature>
<reference evidence="3" key="1">
    <citation type="submission" date="2014-01" db="EMBL/GenBank/DDBJ databases">
        <title>The Genome Sequence of Anopheles melas CM1001059_A (V2).</title>
        <authorList>
            <consortium name="The Broad Institute Genomics Platform"/>
            <person name="Neafsey D.E."/>
            <person name="Besansky N."/>
            <person name="Howell P."/>
            <person name="Walton C."/>
            <person name="Young S.K."/>
            <person name="Zeng Q."/>
            <person name="Gargeya S."/>
            <person name="Fitzgerald M."/>
            <person name="Haas B."/>
            <person name="Abouelleil A."/>
            <person name="Allen A.W."/>
            <person name="Alvarado L."/>
            <person name="Arachchi H.M."/>
            <person name="Berlin A.M."/>
            <person name="Chapman S.B."/>
            <person name="Gainer-Dewar J."/>
            <person name="Goldberg J."/>
            <person name="Griggs A."/>
            <person name="Gujja S."/>
            <person name="Hansen M."/>
            <person name="Howarth C."/>
            <person name="Imamovic A."/>
            <person name="Ireland A."/>
            <person name="Larimer J."/>
            <person name="McCowan C."/>
            <person name="Murphy C."/>
            <person name="Pearson M."/>
            <person name="Poon T.W."/>
            <person name="Priest M."/>
            <person name="Roberts A."/>
            <person name="Saif S."/>
            <person name="Shea T."/>
            <person name="Sisk P."/>
            <person name="Sykes S."/>
            <person name="Wortman J."/>
            <person name="Nusbaum C."/>
            <person name="Birren B."/>
        </authorList>
    </citation>
    <scope>NUCLEOTIDE SEQUENCE [LARGE SCALE GENOMIC DNA]</scope>
    <source>
        <strain evidence="3">CM1001059</strain>
    </source>
</reference>
<dbReference type="Proteomes" id="UP000075902">
    <property type="component" value="Unassembled WGS sequence"/>
</dbReference>
<evidence type="ECO:0000256" key="1">
    <source>
        <dbReference type="SAM" id="Phobius"/>
    </source>
</evidence>
<evidence type="ECO:0000313" key="2">
    <source>
        <dbReference type="EnsemblMetazoa" id="AMEC012046-PA"/>
    </source>
</evidence>
<organism evidence="2 3">
    <name type="scientific">Anopheles melas</name>
    <dbReference type="NCBI Taxonomy" id="34690"/>
    <lineage>
        <taxon>Eukaryota</taxon>
        <taxon>Metazoa</taxon>
        <taxon>Ecdysozoa</taxon>
        <taxon>Arthropoda</taxon>
        <taxon>Hexapoda</taxon>
        <taxon>Insecta</taxon>
        <taxon>Pterygota</taxon>
        <taxon>Neoptera</taxon>
        <taxon>Endopterygota</taxon>
        <taxon>Diptera</taxon>
        <taxon>Nematocera</taxon>
        <taxon>Culicoidea</taxon>
        <taxon>Culicidae</taxon>
        <taxon>Anophelinae</taxon>
        <taxon>Anopheles</taxon>
    </lineage>
</organism>
<accession>A0A182U177</accession>
<sequence>MYVRLVIAVEDDSIHCSEFMCAFSILPICTSGSFGSVYLFASFRCSITSFRSSYICFSCESSVSAIEYVWPRSRSIWPMRDSSCSSGTMHSSSSVCCAVMNSSSCSIAFCSAFTFMTASLRATIFSPFASSMLSQAFTCVAWLVNSFSCSSSSSVHLLMNSSSWKNLSCWLAATAADWVVCVLVVRLAARPTLVPAVDAAVLVVVAAGVVVAVPDAPSDSVFCSAGLDRPNPPNDRGAGAAAAVAVVVAGAARAAPSGLMPVVVPAVASEGVAAVPAAVPPSGAPKESVPKPPAAGAVDVVAPAGFRDRVGAAAPVPPVEPKVGVEPKENPPVGAVLVAAAPRENPPVVAVVVVGVPNEKFIVVMRVSLRNEVNNRLNLTRPTETRNTRAINGKRQTTGVVEQLVEQFAGFQTAR</sequence>
<keyword evidence="3" id="KW-1185">Reference proteome</keyword>
<dbReference type="EnsemblMetazoa" id="AMEC012046-RA">
    <property type="protein sequence ID" value="AMEC012046-PA"/>
    <property type="gene ID" value="AMEC012046"/>
</dbReference>
<keyword evidence="1" id="KW-0812">Transmembrane</keyword>
<proteinExistence type="predicted"/>
<dbReference type="VEuPathDB" id="VectorBase:AMEC012046"/>